<accession>A0A6I5ZSS9</accession>
<dbReference type="AlphaFoldDB" id="A0A6I5ZSS9"/>
<evidence type="ECO:0000313" key="2">
    <source>
        <dbReference type="EMBL" id="QGP92738.1"/>
    </source>
</evidence>
<feature type="region of interest" description="Disordered" evidence="1">
    <location>
        <begin position="71"/>
        <end position="94"/>
    </location>
</feature>
<sequence>MELYLKIITRRCKVVLKGDGELIKEILERRLYEGVLAESDAGTLVEEGNAGFEALEAIDRNDDVPVAEAAEKQAEENKSSDTSATDKMEAKGEKQITLPELRSRASVTNNKELVTLVVYYGDYYRGQAPNTEEVRRMLREELREKSKTVNAVSTYLQRARKEGWIDQEGKKWRMTSTGIQRVKTWLAE</sequence>
<keyword evidence="3" id="KW-1185">Reference proteome</keyword>
<name>A0A6I5ZSS9_9FIRM</name>
<evidence type="ECO:0000256" key="1">
    <source>
        <dbReference type="SAM" id="MobiDB-lite"/>
    </source>
</evidence>
<protein>
    <submittedName>
        <fullName evidence="2">Uncharacterized protein</fullName>
    </submittedName>
</protein>
<dbReference type="Proteomes" id="UP000425916">
    <property type="component" value="Chromosome"/>
</dbReference>
<gene>
    <name evidence="2" type="ORF">MGLY_21280</name>
</gene>
<reference evidence="2 3" key="1">
    <citation type="submission" date="2019-11" db="EMBL/GenBank/DDBJ databases">
        <title>Genome sequence of Moorella glycerini DSM11254.</title>
        <authorList>
            <person name="Poehlein A."/>
            <person name="Boeer T."/>
            <person name="Daniel R."/>
        </authorList>
    </citation>
    <scope>NUCLEOTIDE SEQUENCE [LARGE SCALE GENOMIC DNA]</scope>
    <source>
        <strain evidence="2 3">DSM 11254</strain>
    </source>
</reference>
<dbReference type="EMBL" id="CP046244">
    <property type="protein sequence ID" value="QGP92738.1"/>
    <property type="molecule type" value="Genomic_DNA"/>
</dbReference>
<proteinExistence type="predicted"/>
<organism evidence="2 3">
    <name type="scientific">Neomoorella glycerini</name>
    <dbReference type="NCBI Taxonomy" id="55779"/>
    <lineage>
        <taxon>Bacteria</taxon>
        <taxon>Bacillati</taxon>
        <taxon>Bacillota</taxon>
        <taxon>Clostridia</taxon>
        <taxon>Neomoorellales</taxon>
        <taxon>Neomoorellaceae</taxon>
        <taxon>Neomoorella</taxon>
    </lineage>
</organism>
<evidence type="ECO:0000313" key="3">
    <source>
        <dbReference type="Proteomes" id="UP000425916"/>
    </source>
</evidence>